<evidence type="ECO:0000313" key="3">
    <source>
        <dbReference type="Proteomes" id="UP000272025"/>
    </source>
</evidence>
<dbReference type="Proteomes" id="UP000272025">
    <property type="component" value="Unassembled WGS sequence"/>
</dbReference>
<feature type="chain" id="PRO_5018204899" description="Cell wall protein PhiA" evidence="1">
    <location>
        <begin position="23"/>
        <end position="194"/>
    </location>
</feature>
<keyword evidence="3" id="KW-1185">Reference proteome</keyword>
<evidence type="ECO:0000256" key="1">
    <source>
        <dbReference type="SAM" id="SignalP"/>
    </source>
</evidence>
<sequence>MHFSQALVAFFAAAACASPVKSRDDDACKNNFGPFGIMALRSASPIHFAQGSAARNSLFLNLPEQNATCTDGPAPSGAIFTLIDGNLYLYAEPEPYQQIFVDRSGMGQGIVGYTTGDQPLPRNAEREGWELDANNNLSFKGTGLLACPNSIDGAWRIWLSVGIGKPAGQEGCLGFSPRAIELTEPQSCEYTYMQ</sequence>
<keyword evidence="1" id="KW-0732">Signal</keyword>
<name>A0A3N2PPT5_SODAK</name>
<reference evidence="2 3" key="1">
    <citation type="journal article" date="2018" name="Mol. Ecol.">
        <title>The obligate alkalophilic soda-lake fungus Sodiomyces alkalinus has shifted to a protein diet.</title>
        <authorList>
            <person name="Grum-Grzhimaylo A.A."/>
            <person name="Falkoski D.L."/>
            <person name="van den Heuvel J."/>
            <person name="Valero-Jimenez C.A."/>
            <person name="Min B."/>
            <person name="Choi I.G."/>
            <person name="Lipzen A."/>
            <person name="Daum C.G."/>
            <person name="Aanen D.K."/>
            <person name="Tsang A."/>
            <person name="Henrissat B."/>
            <person name="Bilanenko E.N."/>
            <person name="de Vries R.P."/>
            <person name="van Kan J.A.L."/>
            <person name="Grigoriev I.V."/>
            <person name="Debets A.J.M."/>
        </authorList>
    </citation>
    <scope>NUCLEOTIDE SEQUENCE [LARGE SCALE GENOMIC DNA]</scope>
    <source>
        <strain evidence="2 3">F11</strain>
    </source>
</reference>
<dbReference type="EMBL" id="ML119059">
    <property type="protein sequence ID" value="ROT36376.1"/>
    <property type="molecule type" value="Genomic_DNA"/>
</dbReference>
<organism evidence="2 3">
    <name type="scientific">Sodiomyces alkalinus (strain CBS 110278 / VKM F-3762 / F11)</name>
    <name type="common">Alkaliphilic filamentous fungus</name>
    <dbReference type="NCBI Taxonomy" id="1314773"/>
    <lineage>
        <taxon>Eukaryota</taxon>
        <taxon>Fungi</taxon>
        <taxon>Dikarya</taxon>
        <taxon>Ascomycota</taxon>
        <taxon>Pezizomycotina</taxon>
        <taxon>Sordariomycetes</taxon>
        <taxon>Hypocreomycetidae</taxon>
        <taxon>Glomerellales</taxon>
        <taxon>Plectosphaerellaceae</taxon>
        <taxon>Sodiomyces</taxon>
    </lineage>
</organism>
<evidence type="ECO:0008006" key="4">
    <source>
        <dbReference type="Google" id="ProtNLM"/>
    </source>
</evidence>
<dbReference type="OrthoDB" id="4093325at2759"/>
<protein>
    <recommendedName>
        <fullName evidence="4">Cell wall protein PhiA</fullName>
    </recommendedName>
</protein>
<dbReference type="RefSeq" id="XP_028464182.1">
    <property type="nucleotide sequence ID" value="XM_028610007.1"/>
</dbReference>
<dbReference type="GeneID" id="39578485"/>
<evidence type="ECO:0000313" key="2">
    <source>
        <dbReference type="EMBL" id="ROT36376.1"/>
    </source>
</evidence>
<feature type="signal peptide" evidence="1">
    <location>
        <begin position="1"/>
        <end position="22"/>
    </location>
</feature>
<gene>
    <name evidence="2" type="ORF">SODALDRAFT_325724</name>
</gene>
<proteinExistence type="predicted"/>
<accession>A0A3N2PPT5</accession>
<dbReference type="AlphaFoldDB" id="A0A3N2PPT5"/>